<dbReference type="SUPFAM" id="SSF50156">
    <property type="entry name" value="PDZ domain-like"/>
    <property type="match status" value="1"/>
</dbReference>
<evidence type="ECO:0000313" key="15">
    <source>
        <dbReference type="Proteomes" id="UP001597135"/>
    </source>
</evidence>
<evidence type="ECO:0000256" key="8">
    <source>
        <dbReference type="ARBA" id="ARBA00022801"/>
    </source>
</evidence>
<dbReference type="InterPro" id="IPR036034">
    <property type="entry name" value="PDZ_sf"/>
</dbReference>
<evidence type="ECO:0000256" key="1">
    <source>
        <dbReference type="ARBA" id="ARBA00001772"/>
    </source>
</evidence>
<dbReference type="RefSeq" id="WP_386805881.1">
    <property type="nucleotide sequence ID" value="NZ_JBHTMU010000044.1"/>
</dbReference>
<keyword evidence="10" id="KW-0346">Stress response</keyword>
<dbReference type="PROSITE" id="PS50106">
    <property type="entry name" value="PDZ"/>
    <property type="match status" value="1"/>
</dbReference>
<dbReference type="Gene3D" id="2.40.10.120">
    <property type="match status" value="1"/>
</dbReference>
<dbReference type="Pfam" id="PF13365">
    <property type="entry name" value="Trypsin_2"/>
    <property type="match status" value="1"/>
</dbReference>
<dbReference type="EC" id="3.4.21.107" evidence="4"/>
<dbReference type="Gene3D" id="2.30.42.10">
    <property type="match status" value="1"/>
</dbReference>
<dbReference type="SUPFAM" id="SSF50494">
    <property type="entry name" value="Trypsin-like serine proteases"/>
    <property type="match status" value="1"/>
</dbReference>
<evidence type="ECO:0000256" key="10">
    <source>
        <dbReference type="ARBA" id="ARBA00023016"/>
    </source>
</evidence>
<evidence type="ECO:0000256" key="6">
    <source>
        <dbReference type="ARBA" id="ARBA00022670"/>
    </source>
</evidence>
<sequence length="385" mass="39193">MTQIAAKTRRIVTASALALALGTGAVLTVAPGSGEAIAAPQAGVDYIDLVARLSPAVVTIEVEKGATEVSAERGEAQPDFPWEEFSRRFGMPMPEGRMPGHPGRPDRGMTGAGTGFIISEGGQIVTNAHVVAGADSVTVTLEDGTELEAEIVGVDEATDIAVISVEAGDALPFVSFGESDALKVGQNVIAIGNPFGLGNTVTTGIVSALGRDLNSGPFDDYIQTDAAINRGNSGGPLFNEAGEVVGINTAIISPTGGSVGIGFSVPSDLAADVVAELADDGSVERGWLGVQIQPVSEDVAMALGFDSGDGVMIADVTEDTPAESAGLQKGDIVLSVNGEAVDTPRDLTRAIATQAPGAEVEIGFLRRGEEKDVTVTLGNRADLKA</sequence>
<dbReference type="SMART" id="SM00228">
    <property type="entry name" value="PDZ"/>
    <property type="match status" value="1"/>
</dbReference>
<keyword evidence="9" id="KW-0720">Serine protease</keyword>
<evidence type="ECO:0000256" key="4">
    <source>
        <dbReference type="ARBA" id="ARBA00013035"/>
    </source>
</evidence>
<dbReference type="PANTHER" id="PTHR22939">
    <property type="entry name" value="SERINE PROTEASE FAMILY S1C HTRA-RELATED"/>
    <property type="match status" value="1"/>
</dbReference>
<keyword evidence="6" id="KW-0645">Protease</keyword>
<evidence type="ECO:0000259" key="13">
    <source>
        <dbReference type="PROSITE" id="PS50106"/>
    </source>
</evidence>
<proteinExistence type="inferred from homology"/>
<comment type="similarity">
    <text evidence="3">Belongs to the peptidase S1C family.</text>
</comment>
<reference evidence="15" key="1">
    <citation type="journal article" date="2019" name="Int. J. Syst. Evol. Microbiol.">
        <title>The Global Catalogue of Microorganisms (GCM) 10K type strain sequencing project: providing services to taxonomists for standard genome sequencing and annotation.</title>
        <authorList>
            <consortium name="The Broad Institute Genomics Platform"/>
            <consortium name="The Broad Institute Genome Sequencing Center for Infectious Disease"/>
            <person name="Wu L."/>
            <person name="Ma J."/>
        </authorList>
    </citation>
    <scope>NUCLEOTIDE SEQUENCE [LARGE SCALE GENOMIC DNA]</scope>
    <source>
        <strain evidence="15">CCUG 62953</strain>
    </source>
</reference>
<evidence type="ECO:0000256" key="9">
    <source>
        <dbReference type="ARBA" id="ARBA00022825"/>
    </source>
</evidence>
<dbReference type="EMBL" id="JBHTMU010000044">
    <property type="protein sequence ID" value="MFD1344296.1"/>
    <property type="molecule type" value="Genomic_DNA"/>
</dbReference>
<evidence type="ECO:0000256" key="12">
    <source>
        <dbReference type="SAM" id="SignalP"/>
    </source>
</evidence>
<comment type="catalytic activity">
    <reaction evidence="1">
        <text>Acts on substrates that are at least partially unfolded. The cleavage site P1 residue is normally between a pair of hydrophobic residues, such as Val-|-Val.</text>
        <dbReference type="EC" id="3.4.21.107"/>
    </reaction>
</comment>
<feature type="chain" id="PRO_5045772409" description="Probable periplasmic serine endoprotease DegP-like" evidence="12">
    <location>
        <begin position="39"/>
        <end position="385"/>
    </location>
</feature>
<feature type="signal peptide" evidence="12">
    <location>
        <begin position="1"/>
        <end position="38"/>
    </location>
</feature>
<protein>
    <recommendedName>
        <fullName evidence="5">Probable periplasmic serine endoprotease DegP-like</fullName>
        <ecNumber evidence="4">3.4.21.107</ecNumber>
    </recommendedName>
    <alternativeName>
        <fullName evidence="11">Protease Do</fullName>
    </alternativeName>
</protein>
<keyword evidence="7" id="KW-0574">Periplasm</keyword>
<dbReference type="InterPro" id="IPR001940">
    <property type="entry name" value="Peptidase_S1C"/>
</dbReference>
<dbReference type="CDD" id="cd10839">
    <property type="entry name" value="cpPDZ1_DegP-like"/>
    <property type="match status" value="1"/>
</dbReference>
<evidence type="ECO:0000256" key="7">
    <source>
        <dbReference type="ARBA" id="ARBA00022764"/>
    </source>
</evidence>
<comment type="caution">
    <text evidence="14">The sequence shown here is derived from an EMBL/GenBank/DDBJ whole genome shotgun (WGS) entry which is preliminary data.</text>
</comment>
<dbReference type="Pfam" id="PF13180">
    <property type="entry name" value="PDZ_2"/>
    <property type="match status" value="1"/>
</dbReference>
<evidence type="ECO:0000256" key="11">
    <source>
        <dbReference type="ARBA" id="ARBA00032850"/>
    </source>
</evidence>
<dbReference type="Proteomes" id="UP001597135">
    <property type="component" value="Unassembled WGS sequence"/>
</dbReference>
<organism evidence="14 15">
    <name type="scientific">Litorisediminicola beolgyonensis</name>
    <dbReference type="NCBI Taxonomy" id="1173614"/>
    <lineage>
        <taxon>Bacteria</taxon>
        <taxon>Pseudomonadati</taxon>
        <taxon>Pseudomonadota</taxon>
        <taxon>Alphaproteobacteria</taxon>
        <taxon>Rhodobacterales</taxon>
        <taxon>Paracoccaceae</taxon>
        <taxon>Litorisediminicola</taxon>
    </lineage>
</organism>
<name>A0ABW3ZME4_9RHOB</name>
<dbReference type="PANTHER" id="PTHR22939:SF130">
    <property type="entry name" value="PERIPLASMIC SERINE ENDOPROTEASE DEGP-LIKE-RELATED"/>
    <property type="match status" value="1"/>
</dbReference>
<comment type="subcellular location">
    <subcellularLocation>
        <location evidence="2">Periplasm</location>
    </subcellularLocation>
</comment>
<dbReference type="PRINTS" id="PR00834">
    <property type="entry name" value="PROTEASES2C"/>
</dbReference>
<feature type="domain" description="PDZ" evidence="13">
    <location>
        <begin position="272"/>
        <end position="341"/>
    </location>
</feature>
<dbReference type="InterPro" id="IPR001478">
    <property type="entry name" value="PDZ"/>
</dbReference>
<keyword evidence="15" id="KW-1185">Reference proteome</keyword>
<evidence type="ECO:0000256" key="2">
    <source>
        <dbReference type="ARBA" id="ARBA00004418"/>
    </source>
</evidence>
<keyword evidence="8" id="KW-0378">Hydrolase</keyword>
<dbReference type="InterPro" id="IPR009003">
    <property type="entry name" value="Peptidase_S1_PA"/>
</dbReference>
<evidence type="ECO:0000256" key="3">
    <source>
        <dbReference type="ARBA" id="ARBA00010541"/>
    </source>
</evidence>
<accession>A0ABW3ZME4</accession>
<evidence type="ECO:0000313" key="14">
    <source>
        <dbReference type="EMBL" id="MFD1344296.1"/>
    </source>
</evidence>
<keyword evidence="12" id="KW-0732">Signal</keyword>
<evidence type="ECO:0000256" key="5">
    <source>
        <dbReference type="ARBA" id="ARBA00013958"/>
    </source>
</evidence>
<gene>
    <name evidence="14" type="ORF">ACFQ4E_17835</name>
</gene>